<feature type="chain" id="PRO_5029569189" description="DUF5689 domain-containing protein" evidence="1">
    <location>
        <begin position="23"/>
        <end position="331"/>
    </location>
</feature>
<sequence length="331" mass="37134">MNKILKICMMAAIVLGFTSCYNDFDDPAPAKVWTEEDFANETLISIKDFKQLFYDVYGNGAASLGKTLEITEDYVIHGKVISSDQAGNVYKSVYIYDEDSESAIELKLMVSNYVFYHPGQEIFVKTKGLAIGCYRYMLSVGGMPTEADIAKGYANRNLETQLLVNAHIFTGALGELSKSDTLVVNKTNYKTELNDDALGRLVRFEGLEYRAGTFDDDKYPQYLETTYPGGSTTAVYTNKYYEEEGLTPTYAYSYNNQRYYGSSWFSYNEGNPTSTGNYIVRVSGYANFALQPLPENGKTGDITAIYTKYSSKSGGFIKYQLLVNSMNDIQF</sequence>
<gene>
    <name evidence="3" type="ORF">F3F73_09620</name>
</gene>
<dbReference type="Proteomes" id="UP000422221">
    <property type="component" value="Unassembled WGS sequence"/>
</dbReference>
<comment type="caution">
    <text evidence="3">The sequence shown here is derived from an EMBL/GenBank/DDBJ whole genome shotgun (WGS) entry which is preliminary data.</text>
</comment>
<keyword evidence="1" id="KW-0732">Signal</keyword>
<protein>
    <recommendedName>
        <fullName evidence="2">DUF5689 domain-containing protein</fullName>
    </recommendedName>
</protein>
<evidence type="ECO:0000259" key="2">
    <source>
        <dbReference type="Pfam" id="PF18942"/>
    </source>
</evidence>
<dbReference type="InterPro" id="IPR043744">
    <property type="entry name" value="DUF5689"/>
</dbReference>
<dbReference type="RefSeq" id="WP_007479080.1">
    <property type="nucleotide sequence ID" value="NZ_CP081899.1"/>
</dbReference>
<feature type="domain" description="DUF5689" evidence="2">
    <location>
        <begin position="42"/>
        <end position="239"/>
    </location>
</feature>
<dbReference type="Pfam" id="PF18942">
    <property type="entry name" value="DUF5689"/>
    <property type="match status" value="2"/>
</dbReference>
<dbReference type="PROSITE" id="PS51257">
    <property type="entry name" value="PROKAR_LIPOPROTEIN"/>
    <property type="match status" value="1"/>
</dbReference>
<feature type="signal peptide" evidence="1">
    <location>
        <begin position="1"/>
        <end position="22"/>
    </location>
</feature>
<name>A0A7J4XJ63_9BACE</name>
<evidence type="ECO:0000256" key="1">
    <source>
        <dbReference type="SAM" id="SignalP"/>
    </source>
</evidence>
<accession>A0A7J4XJ63</accession>
<dbReference type="AlphaFoldDB" id="A0A7J4XJ63"/>
<reference evidence="3 4" key="1">
    <citation type="journal article" date="2019" name="Nat. Med.">
        <title>A library of human gut bacterial isolates paired with longitudinal multiomics data enables mechanistic microbiome research.</title>
        <authorList>
            <person name="Poyet M."/>
            <person name="Groussin M."/>
            <person name="Gibbons S.M."/>
            <person name="Avila-Pacheco J."/>
            <person name="Jiang X."/>
            <person name="Kearney S.M."/>
            <person name="Perrotta A.R."/>
            <person name="Berdy B."/>
            <person name="Zhao S."/>
            <person name="Lieberman T.D."/>
            <person name="Swanson P.K."/>
            <person name="Smith M."/>
            <person name="Roesemann S."/>
            <person name="Alexander J.E."/>
            <person name="Rich S.A."/>
            <person name="Livny J."/>
            <person name="Vlamakis H."/>
            <person name="Clish C."/>
            <person name="Bullock K."/>
            <person name="Deik A."/>
            <person name="Scott J."/>
            <person name="Pierce K.A."/>
            <person name="Xavier R.J."/>
            <person name="Alm E.J."/>
        </authorList>
    </citation>
    <scope>NUCLEOTIDE SEQUENCE [LARGE SCALE GENOMIC DNA]</scope>
    <source>
        <strain evidence="3 4">BIOML-A10</strain>
    </source>
</reference>
<evidence type="ECO:0000313" key="4">
    <source>
        <dbReference type="Proteomes" id="UP000422221"/>
    </source>
</evidence>
<proteinExistence type="predicted"/>
<dbReference type="EMBL" id="VWMK01000008">
    <property type="protein sequence ID" value="KAA3765809.1"/>
    <property type="molecule type" value="Genomic_DNA"/>
</dbReference>
<feature type="domain" description="DUF5689" evidence="2">
    <location>
        <begin position="273"/>
        <end position="329"/>
    </location>
</feature>
<organism evidence="3 4">
    <name type="scientific">Bacteroides salyersiae</name>
    <dbReference type="NCBI Taxonomy" id="291644"/>
    <lineage>
        <taxon>Bacteria</taxon>
        <taxon>Pseudomonadati</taxon>
        <taxon>Bacteroidota</taxon>
        <taxon>Bacteroidia</taxon>
        <taxon>Bacteroidales</taxon>
        <taxon>Bacteroidaceae</taxon>
        <taxon>Bacteroides</taxon>
    </lineage>
</organism>
<evidence type="ECO:0000313" key="3">
    <source>
        <dbReference type="EMBL" id="KAA3765809.1"/>
    </source>
</evidence>